<name>A0ABV2P0X0_9MICC</name>
<gene>
    <name evidence="1" type="ORF">ABIE37_000153</name>
</gene>
<accession>A0ABV2P0X0</accession>
<organism evidence="1 2">
    <name type="scientific">Arthrobacter bambusae</name>
    <dbReference type="NCBI Taxonomy" id="1338426"/>
    <lineage>
        <taxon>Bacteria</taxon>
        <taxon>Bacillati</taxon>
        <taxon>Actinomycetota</taxon>
        <taxon>Actinomycetes</taxon>
        <taxon>Micrococcales</taxon>
        <taxon>Micrococcaceae</taxon>
        <taxon>Arthrobacter</taxon>
    </lineage>
</organism>
<reference evidence="1 2" key="1">
    <citation type="submission" date="2024-06" db="EMBL/GenBank/DDBJ databases">
        <title>Sorghum-associated microbial communities from plants grown in Nebraska, USA.</title>
        <authorList>
            <person name="Schachtman D."/>
        </authorList>
    </citation>
    <scope>NUCLEOTIDE SEQUENCE [LARGE SCALE GENOMIC DNA]</scope>
    <source>
        <strain evidence="1 2">3552</strain>
    </source>
</reference>
<dbReference type="GeneID" id="92751135"/>
<keyword evidence="2" id="KW-1185">Reference proteome</keyword>
<proteinExistence type="predicted"/>
<protein>
    <submittedName>
        <fullName evidence="1">Uncharacterized protein</fullName>
    </submittedName>
</protein>
<evidence type="ECO:0000313" key="1">
    <source>
        <dbReference type="EMBL" id="MET4538398.1"/>
    </source>
</evidence>
<evidence type="ECO:0000313" key="2">
    <source>
        <dbReference type="Proteomes" id="UP001549307"/>
    </source>
</evidence>
<dbReference type="EMBL" id="JBEPSN010000001">
    <property type="protein sequence ID" value="MET4538398.1"/>
    <property type="molecule type" value="Genomic_DNA"/>
</dbReference>
<comment type="caution">
    <text evidence="1">The sequence shown here is derived from an EMBL/GenBank/DDBJ whole genome shotgun (WGS) entry which is preliminary data.</text>
</comment>
<sequence length="81" mass="8815">MSQTIYINLKNWKCTAHRATHAGHDFTVFLGTDAAPAAKDTTGMGCHIGTIPQNPAANFQRQESQGVLVAGPWVGWQYEAE</sequence>
<dbReference type="RefSeq" id="WP_354225775.1">
    <property type="nucleotide sequence ID" value="NZ_JBEPSN010000001.1"/>
</dbReference>
<dbReference type="Proteomes" id="UP001549307">
    <property type="component" value="Unassembled WGS sequence"/>
</dbReference>